<keyword evidence="1" id="KW-0732">Signal</keyword>
<dbReference type="Proteomes" id="UP000036681">
    <property type="component" value="Unplaced"/>
</dbReference>
<evidence type="ECO:0000313" key="3">
    <source>
        <dbReference type="WBParaSite" id="ALUE_0000634901-mRNA-1"/>
    </source>
</evidence>
<feature type="signal peptide" evidence="1">
    <location>
        <begin position="1"/>
        <end position="17"/>
    </location>
</feature>
<sequence>MWIFGGSLIYCFSLSVAEDERIYSTTNPLPKPPPAQWNGGGLTALIAAENGIDNTWEQYVMKQLPNTLRNFGHPARNPWSSIQHIVLSFLGNKGK</sequence>
<feature type="chain" id="PRO_5005656385" evidence="1">
    <location>
        <begin position="18"/>
        <end position="95"/>
    </location>
</feature>
<evidence type="ECO:0000256" key="1">
    <source>
        <dbReference type="SAM" id="SignalP"/>
    </source>
</evidence>
<accession>A0A0M3HUA2</accession>
<dbReference type="AlphaFoldDB" id="A0A0M3HUA2"/>
<evidence type="ECO:0000313" key="2">
    <source>
        <dbReference type="Proteomes" id="UP000036681"/>
    </source>
</evidence>
<organism evidence="2 3">
    <name type="scientific">Ascaris lumbricoides</name>
    <name type="common">Giant roundworm</name>
    <dbReference type="NCBI Taxonomy" id="6252"/>
    <lineage>
        <taxon>Eukaryota</taxon>
        <taxon>Metazoa</taxon>
        <taxon>Ecdysozoa</taxon>
        <taxon>Nematoda</taxon>
        <taxon>Chromadorea</taxon>
        <taxon>Rhabditida</taxon>
        <taxon>Spirurina</taxon>
        <taxon>Ascaridomorpha</taxon>
        <taxon>Ascaridoidea</taxon>
        <taxon>Ascarididae</taxon>
        <taxon>Ascaris</taxon>
    </lineage>
</organism>
<proteinExistence type="predicted"/>
<dbReference type="WBParaSite" id="ALUE_0000634901-mRNA-1">
    <property type="protein sequence ID" value="ALUE_0000634901-mRNA-1"/>
    <property type="gene ID" value="ALUE_0000634901"/>
</dbReference>
<keyword evidence="2" id="KW-1185">Reference proteome</keyword>
<reference evidence="3" key="1">
    <citation type="submission" date="2017-02" db="UniProtKB">
        <authorList>
            <consortium name="WormBaseParasite"/>
        </authorList>
    </citation>
    <scope>IDENTIFICATION</scope>
</reference>
<protein>
    <submittedName>
        <fullName evidence="3">Secreted protein</fullName>
    </submittedName>
</protein>
<name>A0A0M3HUA2_ASCLU</name>